<evidence type="ECO:0000256" key="1">
    <source>
        <dbReference type="SAM" id="Coils"/>
    </source>
</evidence>
<reference evidence="2" key="1">
    <citation type="submission" date="2022-10" db="EMBL/GenBank/DDBJ databases">
        <authorList>
            <person name="Chen Y."/>
            <person name="Dougan E. K."/>
            <person name="Chan C."/>
            <person name="Rhodes N."/>
            <person name="Thang M."/>
        </authorList>
    </citation>
    <scope>NUCLEOTIDE SEQUENCE</scope>
</reference>
<proteinExistence type="predicted"/>
<reference evidence="3 4" key="2">
    <citation type="submission" date="2024-05" db="EMBL/GenBank/DDBJ databases">
        <authorList>
            <person name="Chen Y."/>
            <person name="Shah S."/>
            <person name="Dougan E. K."/>
            <person name="Thang M."/>
            <person name="Chan C."/>
        </authorList>
    </citation>
    <scope>NUCLEOTIDE SEQUENCE [LARGE SCALE GENOMIC DNA]</scope>
</reference>
<evidence type="ECO:0000313" key="2">
    <source>
        <dbReference type="EMBL" id="CAI3972937.1"/>
    </source>
</evidence>
<protein>
    <submittedName>
        <fullName evidence="2">Uncharacterized protein</fullName>
    </submittedName>
</protein>
<keyword evidence="1" id="KW-0175">Coiled coil</keyword>
<dbReference type="AlphaFoldDB" id="A0A9P1FGG8"/>
<name>A0A9P1FGG8_9DINO</name>
<dbReference type="OrthoDB" id="418347at2759"/>
<dbReference type="EMBL" id="CAMXCT030000044">
    <property type="protein sequence ID" value="CAL4760249.1"/>
    <property type="molecule type" value="Genomic_DNA"/>
</dbReference>
<comment type="caution">
    <text evidence="2">The sequence shown here is derived from an EMBL/GenBank/DDBJ whole genome shotgun (WGS) entry which is preliminary data.</text>
</comment>
<evidence type="ECO:0000313" key="4">
    <source>
        <dbReference type="Proteomes" id="UP001152797"/>
    </source>
</evidence>
<feature type="coiled-coil region" evidence="1">
    <location>
        <begin position="10"/>
        <end position="37"/>
    </location>
</feature>
<accession>A0A9P1FGG8</accession>
<sequence>MFTEVAPKKIDTTKEKVEQADQKLQALSAESRKAQFQADSLALARDLAQVGNVYRDVVKSENSIRQERIMHLRGQNCIGAALVADYMSLNMAVHAGSLKEQISLADRFLTRFPQYPCVVWCDLMKCGRLTQQEVNDYCDLMHSIFKKSPMSVAVLVAPYLVSEKVAGYRGELRRWEDKMDARGFKQHSIAIRCQPPNGRRKVPLHFDGWVVMMDLTAGDNVWSPSQLIQDRSNRNEIPWTPEGQYVVPVAQKDNLPHASEGMRSLSDVQECAQFLAGEALPCGLLSALLGRTEVPKQTDTCVLINLTAYDSWVERACKRFSDQTTIPIKFKTLSMSKTISTAEYVEKTLACELLEEWKRGNHKHLGQVRAYEPKPPASSATDVDPNQYPLKLIKLDYDPNPSLKGWNKFRISILPAVRARYIDDQVFGEDWSNILKDFDQKYSPKSNADATAALALVKKEEEDATKVIEPWTNEPETLEELMDKYIVEAKFPGRNHGSTMFLVQSKARDGSSHQIIQGQKYKLFVATRLVYHSFGCSPHKMFSYQC</sequence>
<keyword evidence="4" id="KW-1185">Reference proteome</keyword>
<dbReference type="Proteomes" id="UP001152797">
    <property type="component" value="Unassembled WGS sequence"/>
</dbReference>
<evidence type="ECO:0000313" key="3">
    <source>
        <dbReference type="EMBL" id="CAL4760249.1"/>
    </source>
</evidence>
<dbReference type="EMBL" id="CAMXCT020000044">
    <property type="protein sequence ID" value="CAL1126312.1"/>
    <property type="molecule type" value="Genomic_DNA"/>
</dbReference>
<organism evidence="2">
    <name type="scientific">Cladocopium goreaui</name>
    <dbReference type="NCBI Taxonomy" id="2562237"/>
    <lineage>
        <taxon>Eukaryota</taxon>
        <taxon>Sar</taxon>
        <taxon>Alveolata</taxon>
        <taxon>Dinophyceae</taxon>
        <taxon>Suessiales</taxon>
        <taxon>Symbiodiniaceae</taxon>
        <taxon>Cladocopium</taxon>
    </lineage>
</organism>
<gene>
    <name evidence="2" type="ORF">C1SCF055_LOCUS1471</name>
</gene>
<dbReference type="EMBL" id="CAMXCT010000044">
    <property type="protein sequence ID" value="CAI3972937.1"/>
    <property type="molecule type" value="Genomic_DNA"/>
</dbReference>